<dbReference type="Gene3D" id="1.10.260.40">
    <property type="entry name" value="lambda repressor-like DNA-binding domains"/>
    <property type="match status" value="1"/>
</dbReference>
<reference evidence="1" key="1">
    <citation type="journal article" date="2021" name="PeerJ">
        <title>Extensive microbial diversity within the chicken gut microbiome revealed by metagenomics and culture.</title>
        <authorList>
            <person name="Gilroy R."/>
            <person name="Ravi A."/>
            <person name="Getino M."/>
            <person name="Pursley I."/>
            <person name="Horton D.L."/>
            <person name="Alikhan N.F."/>
            <person name="Baker D."/>
            <person name="Gharbi K."/>
            <person name="Hall N."/>
            <person name="Watson M."/>
            <person name="Adriaenssens E.M."/>
            <person name="Foster-Nyarko E."/>
            <person name="Jarju S."/>
            <person name="Secka A."/>
            <person name="Antonio M."/>
            <person name="Oren A."/>
            <person name="Chaudhuri R.R."/>
            <person name="La Ragione R."/>
            <person name="Hildebrand F."/>
            <person name="Pallen M.J."/>
        </authorList>
    </citation>
    <scope>NUCLEOTIDE SEQUENCE</scope>
    <source>
        <strain evidence="1">CHK193-16274</strain>
    </source>
</reference>
<gene>
    <name evidence="1" type="ORF">K8V91_03175</name>
</gene>
<dbReference type="SUPFAM" id="SSF47413">
    <property type="entry name" value="lambda repressor-like DNA-binding domains"/>
    <property type="match status" value="1"/>
</dbReference>
<sequence length="125" mass="14479">MTRNEAIKKIVSDYISSNGLSQSDFARRGGLTRVYVNKLIKRDPSTKYGISSTMFAKIADAMRMQVQDLEDLVHLYEENDSIPKDYTEISKIKNDIINIIRNSNLNEKQLLEIYYFINQYSSKNS</sequence>
<evidence type="ECO:0000313" key="2">
    <source>
        <dbReference type="Proteomes" id="UP000749320"/>
    </source>
</evidence>
<proteinExistence type="predicted"/>
<dbReference type="GO" id="GO:0003677">
    <property type="term" value="F:DNA binding"/>
    <property type="evidence" value="ECO:0007669"/>
    <property type="project" value="InterPro"/>
</dbReference>
<dbReference type="Proteomes" id="UP000749320">
    <property type="component" value="Unassembled WGS sequence"/>
</dbReference>
<evidence type="ECO:0000313" key="1">
    <source>
        <dbReference type="EMBL" id="HJF39901.1"/>
    </source>
</evidence>
<dbReference type="EMBL" id="DYWV01000110">
    <property type="protein sequence ID" value="HJF39901.1"/>
    <property type="molecule type" value="Genomic_DNA"/>
</dbReference>
<accession>A0A921G908</accession>
<dbReference type="InterPro" id="IPR010982">
    <property type="entry name" value="Lambda_DNA-bd_dom_sf"/>
</dbReference>
<protein>
    <submittedName>
        <fullName evidence="1">Helix-turn-helix transcriptional regulator</fullName>
    </submittedName>
</protein>
<comment type="caution">
    <text evidence="1">The sequence shown here is derived from an EMBL/GenBank/DDBJ whole genome shotgun (WGS) entry which is preliminary data.</text>
</comment>
<dbReference type="InterPro" id="IPR001387">
    <property type="entry name" value="Cro/C1-type_HTH"/>
</dbReference>
<organism evidence="1 2">
    <name type="scientific">Thomasclavelia spiroformis</name>
    <dbReference type="NCBI Taxonomy" id="29348"/>
    <lineage>
        <taxon>Bacteria</taxon>
        <taxon>Bacillati</taxon>
        <taxon>Bacillota</taxon>
        <taxon>Erysipelotrichia</taxon>
        <taxon>Erysipelotrichales</taxon>
        <taxon>Coprobacillaceae</taxon>
        <taxon>Thomasclavelia</taxon>
    </lineage>
</organism>
<name>A0A921G908_9FIRM</name>
<dbReference type="AlphaFoldDB" id="A0A921G908"/>
<dbReference type="CDD" id="cd00093">
    <property type="entry name" value="HTH_XRE"/>
    <property type="match status" value="1"/>
</dbReference>
<reference evidence="1" key="2">
    <citation type="submission" date="2021-09" db="EMBL/GenBank/DDBJ databases">
        <authorList>
            <person name="Gilroy R."/>
        </authorList>
    </citation>
    <scope>NUCLEOTIDE SEQUENCE</scope>
    <source>
        <strain evidence="1">CHK193-16274</strain>
    </source>
</reference>